<evidence type="ECO:0000259" key="5">
    <source>
        <dbReference type="Pfam" id="PF00108"/>
    </source>
</evidence>
<sequence length="397" mass="41729">MARRAVIVDGVRSPFGRGRAGGALNPLHPVDLYAQVLRALIGRTGIDPAQVEDVITGCVLQVGEQAANIGRHGWLAAGFPETVPGVTLDRKCGSAEQALHFAAQGVIAGAYDIVVAGGVEMMSRVSMKSNRLGQDNLGPAFHSRYDAGLVHQGISAELIAARWHIGRDAMDAYALRSHQRAAAARDRGILARDLVPIELPGAEGPIVVDRDEGIRDDTTLDRLGGLKPAFADPQAERRFPEIRWSVTAGSSSQVTDGAAALLVMEEGLAARLGLTPRAAVTHFAVVGDDPLLALTGVTPATGKLLARAGRRIDEIDRFEVNEAFASVVLAWQRRTGADPERVNVDGGAIAFGHPVGASGGRLTLSLIAALEESGGRFGLQTMCESGGMANATLVERL</sequence>
<keyword evidence="2 4" id="KW-0808">Transferase</keyword>
<dbReference type="PANTHER" id="PTHR43365">
    <property type="entry name" value="BLR7806 PROTEIN"/>
    <property type="match status" value="1"/>
</dbReference>
<dbReference type="PROSITE" id="PS00737">
    <property type="entry name" value="THIOLASE_2"/>
    <property type="match status" value="1"/>
</dbReference>
<comment type="similarity">
    <text evidence="1 4">Belongs to the thiolase-like superfamily. Thiolase family.</text>
</comment>
<dbReference type="PANTHER" id="PTHR43365:SF1">
    <property type="entry name" value="ACETYL-COA C-ACYLTRANSFERASE"/>
    <property type="match status" value="1"/>
</dbReference>
<evidence type="ECO:0000256" key="3">
    <source>
        <dbReference type="ARBA" id="ARBA00023315"/>
    </source>
</evidence>
<comment type="caution">
    <text evidence="7">The sequence shown here is derived from an EMBL/GenBank/DDBJ whole genome shotgun (WGS) entry which is preliminary data.</text>
</comment>
<proteinExistence type="inferred from homology"/>
<dbReference type="InterPro" id="IPR020616">
    <property type="entry name" value="Thiolase_N"/>
</dbReference>
<dbReference type="InterPro" id="IPR020613">
    <property type="entry name" value="Thiolase_CS"/>
</dbReference>
<evidence type="ECO:0000313" key="8">
    <source>
        <dbReference type="Proteomes" id="UP001595528"/>
    </source>
</evidence>
<dbReference type="SUPFAM" id="SSF53901">
    <property type="entry name" value="Thiolase-like"/>
    <property type="match status" value="2"/>
</dbReference>
<feature type="domain" description="Thiolase N-terminal" evidence="5">
    <location>
        <begin position="6"/>
        <end position="266"/>
    </location>
</feature>
<dbReference type="Pfam" id="PF02803">
    <property type="entry name" value="Thiolase_C"/>
    <property type="match status" value="1"/>
</dbReference>
<dbReference type="InterPro" id="IPR020617">
    <property type="entry name" value="Thiolase_C"/>
</dbReference>
<dbReference type="CDD" id="cd00751">
    <property type="entry name" value="thiolase"/>
    <property type="match status" value="1"/>
</dbReference>
<evidence type="ECO:0000256" key="4">
    <source>
        <dbReference type="RuleBase" id="RU003557"/>
    </source>
</evidence>
<dbReference type="EMBL" id="JBHRTR010000028">
    <property type="protein sequence ID" value="MFC3228159.1"/>
    <property type="molecule type" value="Genomic_DNA"/>
</dbReference>
<gene>
    <name evidence="7" type="ORF">ACFOGJ_13015</name>
</gene>
<dbReference type="PIRSF" id="PIRSF000429">
    <property type="entry name" value="Ac-CoA_Ac_transf"/>
    <property type="match status" value="1"/>
</dbReference>
<reference evidence="8" key="1">
    <citation type="journal article" date="2019" name="Int. J. Syst. Evol. Microbiol.">
        <title>The Global Catalogue of Microorganisms (GCM) 10K type strain sequencing project: providing services to taxonomists for standard genome sequencing and annotation.</title>
        <authorList>
            <consortium name="The Broad Institute Genomics Platform"/>
            <consortium name="The Broad Institute Genome Sequencing Center for Infectious Disease"/>
            <person name="Wu L."/>
            <person name="Ma J."/>
        </authorList>
    </citation>
    <scope>NUCLEOTIDE SEQUENCE [LARGE SCALE GENOMIC DNA]</scope>
    <source>
        <strain evidence="8">KCTC 42964</strain>
    </source>
</reference>
<accession>A0ABV7L158</accession>
<dbReference type="InterPro" id="IPR002155">
    <property type="entry name" value="Thiolase"/>
</dbReference>
<dbReference type="Pfam" id="PF00108">
    <property type="entry name" value="Thiolase_N"/>
    <property type="match status" value="1"/>
</dbReference>
<feature type="domain" description="Thiolase C-terminal" evidence="6">
    <location>
        <begin position="275"/>
        <end position="396"/>
    </location>
</feature>
<dbReference type="RefSeq" id="WP_379901012.1">
    <property type="nucleotide sequence ID" value="NZ_JBHRTR010000028.1"/>
</dbReference>
<keyword evidence="3 4" id="KW-0012">Acyltransferase</keyword>
<dbReference type="Proteomes" id="UP001595528">
    <property type="component" value="Unassembled WGS sequence"/>
</dbReference>
<dbReference type="NCBIfam" id="TIGR01930">
    <property type="entry name" value="AcCoA-C-Actrans"/>
    <property type="match status" value="1"/>
</dbReference>
<dbReference type="InterPro" id="IPR016039">
    <property type="entry name" value="Thiolase-like"/>
</dbReference>
<name>A0ABV7L158_9PROT</name>
<evidence type="ECO:0000259" key="6">
    <source>
        <dbReference type="Pfam" id="PF02803"/>
    </source>
</evidence>
<keyword evidence="8" id="KW-1185">Reference proteome</keyword>
<protein>
    <submittedName>
        <fullName evidence="7">Thiolase family protein</fullName>
    </submittedName>
</protein>
<evidence type="ECO:0000256" key="1">
    <source>
        <dbReference type="ARBA" id="ARBA00010982"/>
    </source>
</evidence>
<evidence type="ECO:0000313" key="7">
    <source>
        <dbReference type="EMBL" id="MFC3228159.1"/>
    </source>
</evidence>
<dbReference type="Gene3D" id="3.40.47.10">
    <property type="match status" value="2"/>
</dbReference>
<organism evidence="7 8">
    <name type="scientific">Marinibaculum pumilum</name>
    <dbReference type="NCBI Taxonomy" id="1766165"/>
    <lineage>
        <taxon>Bacteria</taxon>
        <taxon>Pseudomonadati</taxon>
        <taxon>Pseudomonadota</taxon>
        <taxon>Alphaproteobacteria</taxon>
        <taxon>Rhodospirillales</taxon>
        <taxon>Rhodospirillaceae</taxon>
        <taxon>Marinibaculum</taxon>
    </lineage>
</organism>
<evidence type="ECO:0000256" key="2">
    <source>
        <dbReference type="ARBA" id="ARBA00022679"/>
    </source>
</evidence>